<keyword evidence="3" id="KW-0238">DNA-binding</keyword>
<protein>
    <recommendedName>
        <fullName evidence="5">HTH lysR-type domain-containing protein</fullName>
    </recommendedName>
</protein>
<evidence type="ECO:0000256" key="2">
    <source>
        <dbReference type="ARBA" id="ARBA00023015"/>
    </source>
</evidence>
<dbReference type="InterPro" id="IPR000847">
    <property type="entry name" value="LysR_HTH_N"/>
</dbReference>
<dbReference type="GO" id="GO:0003677">
    <property type="term" value="F:DNA binding"/>
    <property type="evidence" value="ECO:0007669"/>
    <property type="project" value="UniProtKB-KW"/>
</dbReference>
<evidence type="ECO:0000256" key="1">
    <source>
        <dbReference type="ARBA" id="ARBA00009437"/>
    </source>
</evidence>
<dbReference type="Gene3D" id="3.40.190.10">
    <property type="entry name" value="Periplasmic binding protein-like II"/>
    <property type="match status" value="2"/>
</dbReference>
<gene>
    <name evidence="6" type="ORF">CAL15_12725</name>
</gene>
<dbReference type="EMBL" id="CP021111">
    <property type="protein sequence ID" value="ARP95167.1"/>
    <property type="molecule type" value="Genomic_DNA"/>
</dbReference>
<dbReference type="KEGG" id="bgm:CAL15_12725"/>
<dbReference type="SUPFAM" id="SSF46785">
    <property type="entry name" value="Winged helix' DNA-binding domain"/>
    <property type="match status" value="1"/>
</dbReference>
<dbReference type="Pfam" id="PF03466">
    <property type="entry name" value="LysR_substrate"/>
    <property type="match status" value="1"/>
</dbReference>
<dbReference type="PRINTS" id="PR00039">
    <property type="entry name" value="HTHLYSR"/>
</dbReference>
<evidence type="ECO:0000313" key="6">
    <source>
        <dbReference type="EMBL" id="ARP95167.1"/>
    </source>
</evidence>
<evidence type="ECO:0000313" key="7">
    <source>
        <dbReference type="Proteomes" id="UP000194161"/>
    </source>
</evidence>
<evidence type="ECO:0000256" key="4">
    <source>
        <dbReference type="ARBA" id="ARBA00023163"/>
    </source>
</evidence>
<dbReference type="Pfam" id="PF00126">
    <property type="entry name" value="HTH_1"/>
    <property type="match status" value="1"/>
</dbReference>
<name>A0A1W6ZCZ0_9BORD</name>
<dbReference type="OrthoDB" id="8591238at2"/>
<dbReference type="STRING" id="463040.CAL15_12725"/>
<keyword evidence="4" id="KW-0804">Transcription</keyword>
<dbReference type="GO" id="GO:0003700">
    <property type="term" value="F:DNA-binding transcription factor activity"/>
    <property type="evidence" value="ECO:0007669"/>
    <property type="project" value="InterPro"/>
</dbReference>
<dbReference type="Gene3D" id="1.10.10.10">
    <property type="entry name" value="Winged helix-like DNA-binding domain superfamily/Winged helix DNA-binding domain"/>
    <property type="match status" value="1"/>
</dbReference>
<dbReference type="InterPro" id="IPR036390">
    <property type="entry name" value="WH_DNA-bd_sf"/>
</dbReference>
<dbReference type="Proteomes" id="UP000194161">
    <property type="component" value="Chromosome"/>
</dbReference>
<feature type="domain" description="HTH lysR-type" evidence="5">
    <location>
        <begin position="14"/>
        <end position="69"/>
    </location>
</feature>
<comment type="similarity">
    <text evidence="1">Belongs to the LysR transcriptional regulatory family.</text>
</comment>
<dbReference type="FunFam" id="1.10.10.10:FF:000001">
    <property type="entry name" value="LysR family transcriptional regulator"/>
    <property type="match status" value="1"/>
</dbReference>
<dbReference type="PANTHER" id="PTHR30537:SF5">
    <property type="entry name" value="HTH-TYPE TRANSCRIPTIONAL ACTIVATOR TTDR-RELATED"/>
    <property type="match status" value="1"/>
</dbReference>
<evidence type="ECO:0000256" key="3">
    <source>
        <dbReference type="ARBA" id="ARBA00023125"/>
    </source>
</evidence>
<reference evidence="6 7" key="1">
    <citation type="submission" date="2017-05" db="EMBL/GenBank/DDBJ databases">
        <title>Complete and WGS of Bordetella genogroups.</title>
        <authorList>
            <person name="Spilker T."/>
            <person name="LiPuma J."/>
        </authorList>
    </citation>
    <scope>NUCLEOTIDE SEQUENCE [LARGE SCALE GENOMIC DNA]</scope>
    <source>
        <strain evidence="6 7">AU7206</strain>
    </source>
</reference>
<organism evidence="6 7">
    <name type="scientific">Bordetella genomosp. 13</name>
    <dbReference type="NCBI Taxonomy" id="463040"/>
    <lineage>
        <taxon>Bacteria</taxon>
        <taxon>Pseudomonadati</taxon>
        <taxon>Pseudomonadota</taxon>
        <taxon>Betaproteobacteria</taxon>
        <taxon>Burkholderiales</taxon>
        <taxon>Alcaligenaceae</taxon>
        <taxon>Bordetella</taxon>
    </lineage>
</organism>
<dbReference type="InterPro" id="IPR058163">
    <property type="entry name" value="LysR-type_TF_proteobact-type"/>
</dbReference>
<accession>A0A1W6ZCZ0</accession>
<dbReference type="PROSITE" id="PS50931">
    <property type="entry name" value="HTH_LYSR"/>
    <property type="match status" value="1"/>
</dbReference>
<dbReference type="PANTHER" id="PTHR30537">
    <property type="entry name" value="HTH-TYPE TRANSCRIPTIONAL REGULATOR"/>
    <property type="match status" value="1"/>
</dbReference>
<sequence>MSPSSPASLSPSVLAWLRCFDAAARCGSFTRAALELHVSQGAVSQQVKKLEDRVGHVLLRRTPAGLTLTPEGEQLAAATRDSFRALESALQRLHAAHVGEPVNVSCSPSFAMFWLTLRLGNFYRVHPDMALRIIGESDTADPARMAQDNIAAAIRFETADGNSDDAVTLFDEWLVPVATPAFMQENPGLREAGDLRGTHLLHAADPWEGTEPTEEWARWLAAVGVPVPATALRLGTQFNHSLLAMQAALGGQGIAMGRLALVLRYLMQGRLVVPFRQRVRLQASYQFIGSPSHPEAATLLSWLQDEARQFMQQRDALFDTEQIAIS</sequence>
<dbReference type="InterPro" id="IPR005119">
    <property type="entry name" value="LysR_subst-bd"/>
</dbReference>
<proteinExistence type="inferred from homology"/>
<dbReference type="CDD" id="cd08432">
    <property type="entry name" value="PBP2_GcdR_TrpI_HvrB_AmpR_like"/>
    <property type="match status" value="1"/>
</dbReference>
<evidence type="ECO:0000259" key="5">
    <source>
        <dbReference type="PROSITE" id="PS50931"/>
    </source>
</evidence>
<keyword evidence="7" id="KW-1185">Reference proteome</keyword>
<dbReference type="InterPro" id="IPR036388">
    <property type="entry name" value="WH-like_DNA-bd_sf"/>
</dbReference>
<keyword evidence="2" id="KW-0805">Transcription regulation</keyword>
<dbReference type="SUPFAM" id="SSF53850">
    <property type="entry name" value="Periplasmic binding protein-like II"/>
    <property type="match status" value="1"/>
</dbReference>
<dbReference type="AlphaFoldDB" id="A0A1W6ZCZ0"/>